<comment type="caution">
    <text evidence="2">The sequence shown here is derived from an EMBL/GenBank/DDBJ whole genome shotgun (WGS) entry which is preliminary data.</text>
</comment>
<proteinExistence type="predicted"/>
<reference evidence="2" key="1">
    <citation type="journal article" date="2015" name="Nature">
        <title>Complex archaea that bridge the gap between prokaryotes and eukaryotes.</title>
        <authorList>
            <person name="Spang A."/>
            <person name="Saw J.H."/>
            <person name="Jorgensen S.L."/>
            <person name="Zaremba-Niedzwiedzka K."/>
            <person name="Martijn J."/>
            <person name="Lind A.E."/>
            <person name="van Eijk R."/>
            <person name="Schleper C."/>
            <person name="Guy L."/>
            <person name="Ettema T.J."/>
        </authorList>
    </citation>
    <scope>NUCLEOTIDE SEQUENCE</scope>
</reference>
<gene>
    <name evidence="2" type="ORF">LCGC14_2240700</name>
</gene>
<keyword evidence="1" id="KW-0233">DNA recombination</keyword>
<dbReference type="GO" id="GO:0003677">
    <property type="term" value="F:DNA binding"/>
    <property type="evidence" value="ECO:0007669"/>
    <property type="project" value="InterPro"/>
</dbReference>
<protein>
    <recommendedName>
        <fullName evidence="3">Tyr recombinase domain-containing protein</fullName>
    </recommendedName>
</protein>
<dbReference type="InterPro" id="IPR013762">
    <property type="entry name" value="Integrase-like_cat_sf"/>
</dbReference>
<feature type="non-terminal residue" evidence="2">
    <location>
        <position position="1"/>
    </location>
</feature>
<dbReference type="EMBL" id="LAZR01030339">
    <property type="protein sequence ID" value="KKL56904.1"/>
    <property type="molecule type" value="Genomic_DNA"/>
</dbReference>
<evidence type="ECO:0000256" key="1">
    <source>
        <dbReference type="ARBA" id="ARBA00023172"/>
    </source>
</evidence>
<dbReference type="AlphaFoldDB" id="A0A0F9D5Q6"/>
<evidence type="ECO:0000313" key="2">
    <source>
        <dbReference type="EMBL" id="KKL56904.1"/>
    </source>
</evidence>
<accession>A0A0F9D5Q6</accession>
<name>A0A0F9D5Q6_9ZZZZ</name>
<dbReference type="GO" id="GO:0006310">
    <property type="term" value="P:DNA recombination"/>
    <property type="evidence" value="ECO:0007669"/>
    <property type="project" value="UniProtKB-KW"/>
</dbReference>
<dbReference type="InterPro" id="IPR011010">
    <property type="entry name" value="DNA_brk_join_enz"/>
</dbReference>
<organism evidence="2">
    <name type="scientific">marine sediment metagenome</name>
    <dbReference type="NCBI Taxonomy" id="412755"/>
    <lineage>
        <taxon>unclassified sequences</taxon>
        <taxon>metagenomes</taxon>
        <taxon>ecological metagenomes</taxon>
    </lineage>
</organism>
<dbReference type="GO" id="GO:0015074">
    <property type="term" value="P:DNA integration"/>
    <property type="evidence" value="ECO:0007669"/>
    <property type="project" value="InterPro"/>
</dbReference>
<sequence length="88" mass="9963">VMTDCVMKISGRRRWAPPLRLLGKSPVALAAGQTSQLRLAGADIRDIQQVLRHADISTTQIYTDMTKEELKKKLPKRFTNFRQRGLGL</sequence>
<dbReference type="SUPFAM" id="SSF56349">
    <property type="entry name" value="DNA breaking-rejoining enzymes"/>
    <property type="match status" value="1"/>
</dbReference>
<evidence type="ECO:0008006" key="3">
    <source>
        <dbReference type="Google" id="ProtNLM"/>
    </source>
</evidence>
<dbReference type="Gene3D" id="1.10.443.10">
    <property type="entry name" value="Intergrase catalytic core"/>
    <property type="match status" value="1"/>
</dbReference>